<keyword evidence="6" id="KW-0503">Monooxygenase</keyword>
<gene>
    <name evidence="7" type="ORF">J2Z75_003030</name>
</gene>
<dbReference type="PRINTS" id="PR00463">
    <property type="entry name" value="EP450I"/>
</dbReference>
<comment type="similarity">
    <text evidence="1">Belongs to the cytochrome P450 family.</text>
</comment>
<sequence>MRFSLRVAPPKIIETRGNGVFEPARPEPFTGPPRDYLKMFLLARKDYLSVFRSGDYRSRVSQMRGFGRQLVMVNVPEQVKYVLATRHDNFERKSPAMRRALEYLLGDGLFISDGETWKCRRPLVSDIVHKSRLPQFAGHMEAVTLDLVQRWQGLPPDTVIDALAEMGGLTAEIIARAVFGDDIGPDDAGEVVAGFTSFQSLVDNLNLAYVAGFDNGIPLLKTPRLRRAIWRVRRVIDRIAINHLEGRSHDGSMLDLLVRRQQKNPELGLDHDALRNEAATIFMAGQETTAATLTWAWYLLANAPWSEAALHEEIERVCGRRPPTLDDVPKLEYCRAVVEETLRLYPPVPVLGRQAREADRIGSIDVLPAAIITISPWLLHRNPDIWTRPHHFVPERFLGGWRPVPYSYIPFASGPRICAGLQFGLTETILCLAILAQRFTVRVAPGATVRPASRLTLRPQNGLPVTIHTR</sequence>
<dbReference type="Gene3D" id="1.10.630.10">
    <property type="entry name" value="Cytochrome P450"/>
    <property type="match status" value="1"/>
</dbReference>
<dbReference type="PANTHER" id="PTHR24291:SF50">
    <property type="entry name" value="BIFUNCTIONAL ALBAFLAVENONE MONOOXYGENASE_TERPENE SYNTHASE"/>
    <property type="match status" value="1"/>
</dbReference>
<dbReference type="EMBL" id="JAGGJV010000005">
    <property type="protein sequence ID" value="MBP1859513.1"/>
    <property type="molecule type" value="Genomic_DNA"/>
</dbReference>
<keyword evidence="2" id="KW-0349">Heme</keyword>
<comment type="caution">
    <text evidence="7">The sequence shown here is derived from an EMBL/GenBank/DDBJ whole genome shotgun (WGS) entry which is preliminary data.</text>
</comment>
<evidence type="ECO:0000256" key="6">
    <source>
        <dbReference type="ARBA" id="ARBA00023033"/>
    </source>
</evidence>
<evidence type="ECO:0000256" key="1">
    <source>
        <dbReference type="ARBA" id="ARBA00010617"/>
    </source>
</evidence>
<keyword evidence="5" id="KW-0408">Iron</keyword>
<evidence type="ECO:0000313" key="8">
    <source>
        <dbReference type="Proteomes" id="UP000823786"/>
    </source>
</evidence>
<name>A0ABS4ENH9_9HYPH</name>
<evidence type="ECO:0000256" key="5">
    <source>
        <dbReference type="ARBA" id="ARBA00023004"/>
    </source>
</evidence>
<evidence type="ECO:0000256" key="2">
    <source>
        <dbReference type="ARBA" id="ARBA00022617"/>
    </source>
</evidence>
<dbReference type="InterPro" id="IPR036396">
    <property type="entry name" value="Cyt_P450_sf"/>
</dbReference>
<keyword evidence="4" id="KW-0560">Oxidoreductase</keyword>
<accession>A0ABS4ENH9</accession>
<keyword evidence="3" id="KW-0479">Metal-binding</keyword>
<dbReference type="Pfam" id="PF00067">
    <property type="entry name" value="p450"/>
    <property type="match status" value="1"/>
</dbReference>
<proteinExistence type="inferred from homology"/>
<evidence type="ECO:0000313" key="7">
    <source>
        <dbReference type="EMBL" id="MBP1859513.1"/>
    </source>
</evidence>
<reference evidence="7 8" key="1">
    <citation type="submission" date="2021-03" db="EMBL/GenBank/DDBJ databases">
        <title>Genomic Encyclopedia of Type Strains, Phase IV (KMG-IV): sequencing the most valuable type-strain genomes for metagenomic binning, comparative biology and taxonomic classification.</title>
        <authorList>
            <person name="Goeker M."/>
        </authorList>
    </citation>
    <scope>NUCLEOTIDE SEQUENCE [LARGE SCALE GENOMIC DNA]</scope>
    <source>
        <strain evidence="7 8">DSM 26427</strain>
    </source>
</reference>
<dbReference type="InterPro" id="IPR002401">
    <property type="entry name" value="Cyt_P450_E_grp-I"/>
</dbReference>
<dbReference type="InterPro" id="IPR050196">
    <property type="entry name" value="Cytochrome_P450_Monoox"/>
</dbReference>
<keyword evidence="8" id="KW-1185">Reference proteome</keyword>
<dbReference type="PRINTS" id="PR00385">
    <property type="entry name" value="P450"/>
</dbReference>
<dbReference type="PANTHER" id="PTHR24291">
    <property type="entry name" value="CYTOCHROME P450 FAMILY 4"/>
    <property type="match status" value="1"/>
</dbReference>
<evidence type="ECO:0000256" key="3">
    <source>
        <dbReference type="ARBA" id="ARBA00022723"/>
    </source>
</evidence>
<evidence type="ECO:0000256" key="4">
    <source>
        <dbReference type="ARBA" id="ARBA00023002"/>
    </source>
</evidence>
<organism evidence="7 8">
    <name type="scientific">Rhizobium herbae</name>
    <dbReference type="NCBI Taxonomy" id="508661"/>
    <lineage>
        <taxon>Bacteria</taxon>
        <taxon>Pseudomonadati</taxon>
        <taxon>Pseudomonadota</taxon>
        <taxon>Alphaproteobacteria</taxon>
        <taxon>Hyphomicrobiales</taxon>
        <taxon>Rhizobiaceae</taxon>
        <taxon>Rhizobium/Agrobacterium group</taxon>
        <taxon>Rhizobium</taxon>
    </lineage>
</organism>
<protein>
    <submittedName>
        <fullName evidence="7">Cytochrome P450</fullName>
    </submittedName>
</protein>
<dbReference type="InterPro" id="IPR001128">
    <property type="entry name" value="Cyt_P450"/>
</dbReference>
<dbReference type="RefSeq" id="WP_209853560.1">
    <property type="nucleotide sequence ID" value="NZ_JAGGJV010000005.1"/>
</dbReference>
<dbReference type="SUPFAM" id="SSF48264">
    <property type="entry name" value="Cytochrome P450"/>
    <property type="match status" value="1"/>
</dbReference>
<dbReference type="Proteomes" id="UP000823786">
    <property type="component" value="Unassembled WGS sequence"/>
</dbReference>